<sequence length="718" mass="81554">MNKKTKMPEWVVVIGVSVLSVLAALFLSNTTSFQTLELKSLDMRFGLRGPLEIEDNPIVIIKIDDQSDESTPHRWPWPRSYFAHVLRNLNEAGVKAIGVDVIFDQPDKYGAEKDDELRDVLNTYDNIVLAGKISRTFEQGYSKSTVIPPYEKFITPRSHWGLVSLESDLDGFYRRYIVSDVHRDSLYSSFAAMIYKIYTDQEDALLTSDEKSFHIGTLTIPKYDYSSMLVNFIGPAYSFPNYSFDNILDTEDFDLLDDYDLDVFDDPGDPEFGISPGLKYSGILKDKIVLIGSTMQELHDNFPTPFLDAGGNDSIMAKVEMPGVEIHANALLTMLQNRFLRRVPDALTIGNILLALLLTFLATRFLPTLWSAAAVFAGFVVFVVSAIYLFSGFNLIIEMVFPTVVVGFAYMGHILYHYLQTQQEKRMLRGAFAQYVPEKVVQDIVANPEKLQLGGVERVVSVMFSDVAGFTSISEKLSPAELVILLNEYLTAMTNIVMEHNGIIDKYEGDAIMAEFGVPVPFEDHPQVACRVALRMQEKLVEMRKQWKKEGRPQLEARIGINTGEMIVGNMGSQTVFDYTVMGDHVNLASRLEGANKQYGTFIMISEFTNAYVKNDFYTRPLDLIRVKGKEQPIEVFELIAERGQTLDSTHLEMLSVYQRGIEAYRKRSWNEAIEFFEYCLSLRENDMPSKLYRKRCLEFKLNDPGPDWDGVFTMTTK</sequence>
<evidence type="ECO:0000313" key="9">
    <source>
        <dbReference type="EMBL" id="HED09228.1"/>
    </source>
</evidence>
<dbReference type="PANTHER" id="PTHR43081:SF1">
    <property type="entry name" value="ADENYLATE CYCLASE, TERMINAL-DIFFERENTIATION SPECIFIC"/>
    <property type="match status" value="1"/>
</dbReference>
<dbReference type="InterPro" id="IPR001054">
    <property type="entry name" value="A/G_cyclase"/>
</dbReference>
<accession>A0A7V1LJS2</accession>
<proteinExistence type="inferred from homology"/>
<dbReference type="GO" id="GO:0006171">
    <property type="term" value="P:cAMP biosynthetic process"/>
    <property type="evidence" value="ECO:0007669"/>
    <property type="project" value="TreeGrafter"/>
</dbReference>
<evidence type="ECO:0000256" key="5">
    <source>
        <dbReference type="ARBA" id="ARBA00022989"/>
    </source>
</evidence>
<dbReference type="GO" id="GO:0030313">
    <property type="term" value="C:cell envelope"/>
    <property type="evidence" value="ECO:0007669"/>
    <property type="project" value="UniProtKB-SubCell"/>
</dbReference>
<dbReference type="GO" id="GO:0035556">
    <property type="term" value="P:intracellular signal transduction"/>
    <property type="evidence" value="ECO:0007669"/>
    <property type="project" value="InterPro"/>
</dbReference>
<dbReference type="EMBL" id="DRLD01000024">
    <property type="protein sequence ID" value="HED09228.1"/>
    <property type="molecule type" value="Genomic_DNA"/>
</dbReference>
<gene>
    <name evidence="9" type="ORF">ENJ10_00935</name>
</gene>
<dbReference type="SUPFAM" id="SSF55073">
    <property type="entry name" value="Nucleotide cyclase"/>
    <property type="match status" value="1"/>
</dbReference>
<keyword evidence="5 7" id="KW-1133">Transmembrane helix</keyword>
<evidence type="ECO:0000256" key="3">
    <source>
        <dbReference type="ARBA" id="ARBA00022475"/>
    </source>
</evidence>
<evidence type="ECO:0000256" key="4">
    <source>
        <dbReference type="ARBA" id="ARBA00022692"/>
    </source>
</evidence>
<keyword evidence="4 7" id="KW-0812">Transmembrane</keyword>
<comment type="caution">
    <text evidence="9">The sequence shown here is derived from an EMBL/GenBank/DDBJ whole genome shotgun (WGS) entry which is preliminary data.</text>
</comment>
<dbReference type="PANTHER" id="PTHR43081">
    <property type="entry name" value="ADENYLATE CYCLASE, TERMINAL-DIFFERENTIATION SPECIFIC-RELATED"/>
    <property type="match status" value="1"/>
</dbReference>
<dbReference type="Gene3D" id="3.30.70.1230">
    <property type="entry name" value="Nucleotide cyclase"/>
    <property type="match status" value="1"/>
</dbReference>
<feature type="domain" description="Guanylate cyclase" evidence="8">
    <location>
        <begin position="461"/>
        <end position="593"/>
    </location>
</feature>
<evidence type="ECO:0000256" key="2">
    <source>
        <dbReference type="ARBA" id="ARBA00005381"/>
    </source>
</evidence>
<dbReference type="InterPro" id="IPR029787">
    <property type="entry name" value="Nucleotide_cyclase"/>
</dbReference>
<dbReference type="CDD" id="cd07302">
    <property type="entry name" value="CHD"/>
    <property type="match status" value="1"/>
</dbReference>
<dbReference type="AlphaFoldDB" id="A0A7V1LJS2"/>
<dbReference type="FunFam" id="3.30.70.1230:FF:000016">
    <property type="entry name" value="Adenylate/guanylate cyclase domain-containing protein"/>
    <property type="match status" value="1"/>
</dbReference>
<dbReference type="InterPro" id="IPR007890">
    <property type="entry name" value="CHASE2"/>
</dbReference>
<dbReference type="SMART" id="SM00044">
    <property type="entry name" value="CYCc"/>
    <property type="match status" value="1"/>
</dbReference>
<evidence type="ECO:0000259" key="8">
    <source>
        <dbReference type="PROSITE" id="PS50125"/>
    </source>
</evidence>
<organism evidence="9">
    <name type="scientific">Caldithrix abyssi</name>
    <dbReference type="NCBI Taxonomy" id="187145"/>
    <lineage>
        <taxon>Bacteria</taxon>
        <taxon>Pseudomonadati</taxon>
        <taxon>Calditrichota</taxon>
        <taxon>Calditrichia</taxon>
        <taxon>Calditrichales</taxon>
        <taxon>Calditrichaceae</taxon>
        <taxon>Caldithrix</taxon>
    </lineage>
</organism>
<evidence type="ECO:0000256" key="1">
    <source>
        <dbReference type="ARBA" id="ARBA00004196"/>
    </source>
</evidence>
<keyword evidence="6 7" id="KW-0472">Membrane</keyword>
<reference evidence="9" key="1">
    <citation type="journal article" date="2020" name="mSystems">
        <title>Genome- and Community-Level Interaction Insights into Carbon Utilization and Element Cycling Functions of Hydrothermarchaeota in Hydrothermal Sediment.</title>
        <authorList>
            <person name="Zhou Z."/>
            <person name="Liu Y."/>
            <person name="Xu W."/>
            <person name="Pan J."/>
            <person name="Luo Z.H."/>
            <person name="Li M."/>
        </authorList>
    </citation>
    <scope>NUCLEOTIDE SEQUENCE [LARGE SCALE GENOMIC DNA]</scope>
    <source>
        <strain evidence="9">HyVt-456</strain>
    </source>
</reference>
<dbReference type="Proteomes" id="UP000886005">
    <property type="component" value="Unassembled WGS sequence"/>
</dbReference>
<keyword evidence="3" id="KW-1003">Cell membrane</keyword>
<evidence type="ECO:0000256" key="7">
    <source>
        <dbReference type="SAM" id="Phobius"/>
    </source>
</evidence>
<evidence type="ECO:0000256" key="6">
    <source>
        <dbReference type="ARBA" id="ARBA00023136"/>
    </source>
</evidence>
<protein>
    <submittedName>
        <fullName evidence="9">Adenylate/guanylate cyclase domain-containing protein</fullName>
    </submittedName>
</protein>
<dbReference type="InterPro" id="IPR050697">
    <property type="entry name" value="Adenylyl/Guanylyl_Cyclase_3/4"/>
</dbReference>
<comment type="subcellular location">
    <subcellularLocation>
        <location evidence="1">Cell envelope</location>
    </subcellularLocation>
</comment>
<comment type="similarity">
    <text evidence="2">Belongs to the adenylyl cyclase class-3 family.</text>
</comment>
<dbReference type="Pfam" id="PF00211">
    <property type="entry name" value="Guanylate_cyc"/>
    <property type="match status" value="1"/>
</dbReference>
<feature type="transmembrane region" description="Helical" evidence="7">
    <location>
        <begin position="369"/>
        <end position="390"/>
    </location>
</feature>
<dbReference type="Pfam" id="PF05226">
    <property type="entry name" value="CHASE2"/>
    <property type="match status" value="1"/>
</dbReference>
<feature type="transmembrane region" description="Helical" evidence="7">
    <location>
        <begin position="396"/>
        <end position="419"/>
    </location>
</feature>
<dbReference type="SMART" id="SM01080">
    <property type="entry name" value="CHASE2"/>
    <property type="match status" value="1"/>
</dbReference>
<feature type="transmembrane region" description="Helical" evidence="7">
    <location>
        <begin position="343"/>
        <end position="362"/>
    </location>
</feature>
<name>A0A7V1LJS2_CALAY</name>
<dbReference type="PROSITE" id="PS50125">
    <property type="entry name" value="GUANYLATE_CYCLASE_2"/>
    <property type="match status" value="1"/>
</dbReference>
<dbReference type="GO" id="GO:0004016">
    <property type="term" value="F:adenylate cyclase activity"/>
    <property type="evidence" value="ECO:0007669"/>
    <property type="project" value="UniProtKB-ARBA"/>
</dbReference>